<dbReference type="RefSeq" id="WP_183459295.1">
    <property type="nucleotide sequence ID" value="NZ_JACHWZ010000008.1"/>
</dbReference>
<feature type="chain" id="PRO_5031516101" description="Copper(I)-binding protein" evidence="1">
    <location>
        <begin position="24"/>
        <end position="163"/>
    </location>
</feature>
<evidence type="ECO:0000313" key="2">
    <source>
        <dbReference type="EMBL" id="MBB3061153.1"/>
    </source>
</evidence>
<organism evidence="2 3">
    <name type="scientific">Microbulbifer rhizosphaerae</name>
    <dbReference type="NCBI Taxonomy" id="1562603"/>
    <lineage>
        <taxon>Bacteria</taxon>
        <taxon>Pseudomonadati</taxon>
        <taxon>Pseudomonadota</taxon>
        <taxon>Gammaproteobacteria</taxon>
        <taxon>Cellvibrionales</taxon>
        <taxon>Microbulbiferaceae</taxon>
        <taxon>Microbulbifer</taxon>
    </lineage>
</organism>
<dbReference type="EMBL" id="JACHWZ010000008">
    <property type="protein sequence ID" value="MBB3061153.1"/>
    <property type="molecule type" value="Genomic_DNA"/>
</dbReference>
<dbReference type="PANTHER" id="PTHR36302">
    <property type="entry name" value="BLR7088 PROTEIN"/>
    <property type="match status" value="1"/>
</dbReference>
<evidence type="ECO:0000313" key="3">
    <source>
        <dbReference type="Proteomes" id="UP000535937"/>
    </source>
</evidence>
<dbReference type="Proteomes" id="UP000535937">
    <property type="component" value="Unassembled WGS sequence"/>
</dbReference>
<accession>A0A7W4Z8U0</accession>
<name>A0A7W4Z8U0_9GAMM</name>
<protein>
    <recommendedName>
        <fullName evidence="4">Copper(I)-binding protein</fullName>
    </recommendedName>
</protein>
<gene>
    <name evidence="2" type="ORF">FHS09_001986</name>
</gene>
<proteinExistence type="predicted"/>
<dbReference type="SUPFAM" id="SSF110087">
    <property type="entry name" value="DR1885-like metal-binding protein"/>
    <property type="match status" value="1"/>
</dbReference>
<keyword evidence="1" id="KW-0732">Signal</keyword>
<feature type="signal peptide" evidence="1">
    <location>
        <begin position="1"/>
        <end position="23"/>
    </location>
</feature>
<dbReference type="InterPro" id="IPR058248">
    <property type="entry name" value="Lxx211020-like"/>
</dbReference>
<reference evidence="2 3" key="1">
    <citation type="submission" date="2020-08" db="EMBL/GenBank/DDBJ databases">
        <title>Genomic Encyclopedia of Type Strains, Phase III (KMG-III): the genomes of soil and plant-associated and newly described type strains.</title>
        <authorList>
            <person name="Whitman W."/>
        </authorList>
    </citation>
    <scope>NUCLEOTIDE SEQUENCE [LARGE SCALE GENOMIC DNA]</scope>
    <source>
        <strain evidence="2 3">CECT 8799</strain>
    </source>
</reference>
<dbReference type="AlphaFoldDB" id="A0A7W4Z8U0"/>
<dbReference type="Gene3D" id="2.60.40.1890">
    <property type="entry name" value="PCu(A)C copper chaperone"/>
    <property type="match status" value="1"/>
</dbReference>
<dbReference type="InterPro" id="IPR007410">
    <property type="entry name" value="LpqE-like"/>
</dbReference>
<dbReference type="Pfam" id="PF04314">
    <property type="entry name" value="PCuAC"/>
    <property type="match status" value="1"/>
</dbReference>
<keyword evidence="3" id="KW-1185">Reference proteome</keyword>
<evidence type="ECO:0000256" key="1">
    <source>
        <dbReference type="SAM" id="SignalP"/>
    </source>
</evidence>
<sequence>MRALLAVCTFAISLAMTPWVSGADREDVDSTSELTIADAWQPDAPSLVRAGYFTLTNTSSEEVTLVEVMSSAFESVEIHRSVVVEGIAGMEALDRLSISPGETVKFEPESLHLMMQKPKRRLGEGDHIDVALVFGNGATKSFTMPVKTRRAKYGSASHEGHHE</sequence>
<dbReference type="InterPro" id="IPR036182">
    <property type="entry name" value="PCuAC_sf"/>
</dbReference>
<comment type="caution">
    <text evidence="2">The sequence shown here is derived from an EMBL/GenBank/DDBJ whole genome shotgun (WGS) entry which is preliminary data.</text>
</comment>
<evidence type="ECO:0008006" key="4">
    <source>
        <dbReference type="Google" id="ProtNLM"/>
    </source>
</evidence>
<dbReference type="PANTHER" id="PTHR36302:SF1">
    <property type="entry name" value="COPPER CHAPERONE PCU(A)C"/>
    <property type="match status" value="1"/>
</dbReference>